<feature type="region of interest" description="Disordered" evidence="1">
    <location>
        <begin position="504"/>
        <end position="527"/>
    </location>
</feature>
<accession>A0ABN7J2Y9</accession>
<feature type="transmembrane region" description="Helical" evidence="2">
    <location>
        <begin position="54"/>
        <end position="76"/>
    </location>
</feature>
<organism evidence="3 4">
    <name type="scientific">Tilletia caries</name>
    <name type="common">wheat bunt fungus</name>
    <dbReference type="NCBI Taxonomy" id="13290"/>
    <lineage>
        <taxon>Eukaryota</taxon>
        <taxon>Fungi</taxon>
        <taxon>Dikarya</taxon>
        <taxon>Basidiomycota</taxon>
        <taxon>Ustilaginomycotina</taxon>
        <taxon>Exobasidiomycetes</taxon>
        <taxon>Tilletiales</taxon>
        <taxon>Tilletiaceae</taxon>
        <taxon>Tilletia</taxon>
    </lineage>
</organism>
<protein>
    <submittedName>
        <fullName evidence="3">Uncharacterized protein</fullName>
    </submittedName>
</protein>
<evidence type="ECO:0000313" key="4">
    <source>
        <dbReference type="Proteomes" id="UP000836402"/>
    </source>
</evidence>
<dbReference type="Proteomes" id="UP000836402">
    <property type="component" value="Unassembled WGS sequence"/>
</dbReference>
<feature type="region of interest" description="Disordered" evidence="1">
    <location>
        <begin position="390"/>
        <end position="422"/>
    </location>
</feature>
<evidence type="ECO:0000256" key="2">
    <source>
        <dbReference type="SAM" id="Phobius"/>
    </source>
</evidence>
<proteinExistence type="predicted"/>
<keyword evidence="2" id="KW-0812">Transmembrane</keyword>
<keyword evidence="4" id="KW-1185">Reference proteome</keyword>
<keyword evidence="2" id="KW-1133">Transmembrane helix</keyword>
<dbReference type="EMBL" id="CAJHJG010004780">
    <property type="protein sequence ID" value="CAD6944420.1"/>
    <property type="molecule type" value="Genomic_DNA"/>
</dbReference>
<reference evidence="3" key="1">
    <citation type="submission" date="2020-10" db="EMBL/GenBank/DDBJ databases">
        <authorList>
            <person name="Sedaghatjoo S."/>
        </authorList>
    </citation>
    <scope>NUCLEOTIDE SEQUENCE</scope>
    <source>
        <strain evidence="3">AZH3</strain>
    </source>
</reference>
<gene>
    <name evidence="3" type="ORF">JKIAZH3_G8169</name>
</gene>
<evidence type="ECO:0000256" key="1">
    <source>
        <dbReference type="SAM" id="MobiDB-lite"/>
    </source>
</evidence>
<sequence>MSRFNGPLPLASLFSLHLLPTHLRPQLIFALAHLTLGASLWVSGQARDSLAVTGLGYLVVFDALGVINPVCAAWMTGLEGARRRRKAEEKALGSPFRASGPVKEGDVRRPYGAHRTSTLLHFTQAIYLLFSAIYVCKESVEHALLHPSGAVSIPAQNDSFSTAPPLIHTGEHHEAVVGIGGEHVHDESMSGIELPVGLLIAATLACMYANLRLGNHARLMAACGMSTTTSSSASATSSATSSHNRHRSVLFDPALQATRGASALLTTLLSNPFSLTVLFFSGALTFASITMPSIQVAALDKVLAGLESVSMGWLAWPASLALGKVLLQTAPGEVEGNEQRKKVERCVREIEAHPLVSYVAPIQLWQLTPPTSSQILLDSSVSRHMHSASVAVSPLGGGGGGGRGTHGGRSRGGAENGGSGGRGVGTFGMVQMQARTAPLILTVEIFLDASQAKPGDCLEITRWAYDLLAPSRHTVTTMVTTTAGMGTPTLMTMPTDMTTGMGMGTTTGTPTSPTHTQTHTRTRHRQP</sequence>
<evidence type="ECO:0000313" key="3">
    <source>
        <dbReference type="EMBL" id="CAD6944420.1"/>
    </source>
</evidence>
<feature type="compositionally biased region" description="Low complexity" evidence="1">
    <location>
        <begin position="504"/>
        <end position="517"/>
    </location>
</feature>
<comment type="caution">
    <text evidence="3">The sequence shown here is derived from an EMBL/GenBank/DDBJ whole genome shotgun (WGS) entry which is preliminary data.</text>
</comment>
<name>A0ABN7J2Y9_9BASI</name>
<feature type="compositionally biased region" description="Gly residues" evidence="1">
    <location>
        <begin position="395"/>
        <end position="422"/>
    </location>
</feature>
<keyword evidence="2" id="KW-0472">Membrane</keyword>
<feature type="compositionally biased region" description="Basic residues" evidence="1">
    <location>
        <begin position="518"/>
        <end position="527"/>
    </location>
</feature>